<name>A0A4P9Z0N9_9FUNG</name>
<dbReference type="EMBL" id="KZ989971">
    <property type="protein sequence ID" value="RKP24920.1"/>
    <property type="molecule type" value="Genomic_DNA"/>
</dbReference>
<dbReference type="GO" id="GO:0006107">
    <property type="term" value="P:oxaloacetate metabolic process"/>
    <property type="evidence" value="ECO:0007669"/>
    <property type="project" value="TreeGrafter"/>
</dbReference>
<evidence type="ECO:0000259" key="7">
    <source>
        <dbReference type="Pfam" id="PF03328"/>
    </source>
</evidence>
<evidence type="ECO:0000313" key="8">
    <source>
        <dbReference type="EMBL" id="RKP24920.1"/>
    </source>
</evidence>
<evidence type="ECO:0000313" key="9">
    <source>
        <dbReference type="Proteomes" id="UP000278143"/>
    </source>
</evidence>
<keyword evidence="9" id="KW-1185">Reference proteome</keyword>
<feature type="binding site" evidence="4">
    <location>
        <position position="145"/>
    </location>
    <ligand>
        <name>substrate</name>
    </ligand>
</feature>
<gene>
    <name evidence="8" type="ORF">SYNPS1DRAFT_16440</name>
</gene>
<feature type="binding site" evidence="4">
    <location>
        <position position="83"/>
    </location>
    <ligand>
        <name>substrate</name>
    </ligand>
</feature>
<keyword evidence="8" id="KW-0670">Pyruvate</keyword>
<feature type="binding site" evidence="5">
    <location>
        <position position="145"/>
    </location>
    <ligand>
        <name>Mg(2+)</name>
        <dbReference type="ChEBI" id="CHEBI:18420"/>
    </ligand>
</feature>
<reference evidence="9" key="1">
    <citation type="journal article" date="2018" name="Nat. Microbiol.">
        <title>Leveraging single-cell genomics to expand the fungal tree of life.</title>
        <authorList>
            <person name="Ahrendt S.R."/>
            <person name="Quandt C.A."/>
            <person name="Ciobanu D."/>
            <person name="Clum A."/>
            <person name="Salamov A."/>
            <person name="Andreopoulos B."/>
            <person name="Cheng J.F."/>
            <person name="Woyke T."/>
            <person name="Pelin A."/>
            <person name="Henrissat B."/>
            <person name="Reynolds N.K."/>
            <person name="Benny G.L."/>
            <person name="Smith M.E."/>
            <person name="James T.Y."/>
            <person name="Grigoriev I.V."/>
        </authorList>
    </citation>
    <scope>NUCLEOTIDE SEQUENCE [LARGE SCALE GENOMIC DNA]</scope>
    <source>
        <strain evidence="9">Benny S71-1</strain>
    </source>
</reference>
<organism evidence="8 9">
    <name type="scientific">Syncephalis pseudoplumigaleata</name>
    <dbReference type="NCBI Taxonomy" id="1712513"/>
    <lineage>
        <taxon>Eukaryota</taxon>
        <taxon>Fungi</taxon>
        <taxon>Fungi incertae sedis</taxon>
        <taxon>Zoopagomycota</taxon>
        <taxon>Zoopagomycotina</taxon>
        <taxon>Zoopagomycetes</taxon>
        <taxon>Zoopagales</taxon>
        <taxon>Piptocephalidaceae</taxon>
        <taxon>Syncephalis</taxon>
    </lineage>
</organism>
<keyword evidence="8" id="KW-0418">Kinase</keyword>
<dbReference type="PANTHER" id="PTHR32308:SF0">
    <property type="entry name" value="HPCH_HPAI ALDOLASE_CITRATE LYASE DOMAIN-CONTAINING PROTEIN"/>
    <property type="match status" value="1"/>
</dbReference>
<proteinExistence type="predicted"/>
<dbReference type="InterPro" id="IPR011206">
    <property type="entry name" value="Citrate_lyase_beta/mcl1/mcl2"/>
</dbReference>
<dbReference type="GO" id="GO:0000287">
    <property type="term" value="F:magnesium ion binding"/>
    <property type="evidence" value="ECO:0007669"/>
    <property type="project" value="TreeGrafter"/>
</dbReference>
<dbReference type="AlphaFoldDB" id="A0A4P9Z0N9"/>
<feature type="domain" description="HpcH/HpaI aldolase/citrate lyase" evidence="7">
    <location>
        <begin position="25"/>
        <end position="247"/>
    </location>
</feature>
<dbReference type="InterPro" id="IPR005000">
    <property type="entry name" value="Aldolase/citrate-lyase_domain"/>
</dbReference>
<evidence type="ECO:0000256" key="4">
    <source>
        <dbReference type="PIRSR" id="PIRSR015582-1"/>
    </source>
</evidence>
<comment type="cofactor">
    <cofactor evidence="1">
        <name>Mg(2+)</name>
        <dbReference type="ChEBI" id="CHEBI:18420"/>
    </cofactor>
</comment>
<keyword evidence="8" id="KW-0808">Transferase</keyword>
<dbReference type="PANTHER" id="PTHR32308">
    <property type="entry name" value="LYASE BETA SUBUNIT, PUTATIVE (AFU_ORTHOLOGUE AFUA_4G13030)-RELATED"/>
    <property type="match status" value="1"/>
</dbReference>
<dbReference type="OrthoDB" id="1773at2759"/>
<dbReference type="Proteomes" id="UP000278143">
    <property type="component" value="Unassembled WGS sequence"/>
</dbReference>
<dbReference type="Gene3D" id="3.20.20.60">
    <property type="entry name" value="Phosphoenolpyruvate-binding domains"/>
    <property type="match status" value="1"/>
</dbReference>
<keyword evidence="3 5" id="KW-0460">Magnesium</keyword>
<feature type="region of interest" description="Disordered" evidence="6">
    <location>
        <begin position="314"/>
        <end position="349"/>
    </location>
</feature>
<feature type="compositionally biased region" description="Low complexity" evidence="6">
    <location>
        <begin position="336"/>
        <end position="349"/>
    </location>
</feature>
<evidence type="ECO:0000256" key="3">
    <source>
        <dbReference type="ARBA" id="ARBA00022842"/>
    </source>
</evidence>
<evidence type="ECO:0000256" key="1">
    <source>
        <dbReference type="ARBA" id="ARBA00001946"/>
    </source>
</evidence>
<evidence type="ECO:0000256" key="5">
    <source>
        <dbReference type="PIRSR" id="PIRSR015582-2"/>
    </source>
</evidence>
<dbReference type="GO" id="GO:0016301">
    <property type="term" value="F:kinase activity"/>
    <property type="evidence" value="ECO:0007669"/>
    <property type="project" value="UniProtKB-KW"/>
</dbReference>
<dbReference type="PIRSF" id="PIRSF015582">
    <property type="entry name" value="Cit_lyase_B"/>
    <property type="match status" value="1"/>
</dbReference>
<dbReference type="Pfam" id="PF03328">
    <property type="entry name" value="HpcH_HpaI"/>
    <property type="match status" value="1"/>
</dbReference>
<keyword evidence="2 5" id="KW-0479">Metal-binding</keyword>
<protein>
    <submittedName>
        <fullName evidence="8">Pyruvate/Phosphoenolpyruvate kinase-like domain-containing protein</fullName>
    </submittedName>
</protein>
<sequence length="349" mass="38130">MVAYCYGQKRSTHRRNSLSLAAILVPGSDPRKLKSATQLDADCIVYDLEDSVPLARKGEARSMVFDALEVGASGNRRPEIAVRINAVHSGMAVDDLSIMLHSKYLQAMVIPKVNCASDVHFISRMIDSIAPADRQEHIRLIACIESAQGVMNLKEIATSDTRLSALLFAAEDYCADLGLIRTTHRREMLYARSALVTTACAYGLQSIDLASRDHSSVCMDYQDDEILRHECQEGREMGFTGKQAIHPRQIATIQEMFRPSEEDLIRAVKIVKGYVEHAQRGLGAFGLEGKVIDLPVVKWAERLIARARSAQMTIPNVSSSSSSSTGSSGGGGQQAEAAKTTESTTSRKT</sequence>
<evidence type="ECO:0000256" key="6">
    <source>
        <dbReference type="SAM" id="MobiDB-lite"/>
    </source>
</evidence>
<dbReference type="InterPro" id="IPR015813">
    <property type="entry name" value="Pyrv/PenolPyrv_kinase-like_dom"/>
</dbReference>
<dbReference type="SUPFAM" id="SSF51621">
    <property type="entry name" value="Phosphoenolpyruvate/pyruvate domain"/>
    <property type="match status" value="1"/>
</dbReference>
<dbReference type="InterPro" id="IPR040442">
    <property type="entry name" value="Pyrv_kinase-like_dom_sf"/>
</dbReference>
<accession>A0A4P9Z0N9</accession>
<feature type="binding site" evidence="5">
    <location>
        <position position="172"/>
    </location>
    <ligand>
        <name>Mg(2+)</name>
        <dbReference type="ChEBI" id="CHEBI:18420"/>
    </ligand>
</feature>
<evidence type="ECO:0000256" key="2">
    <source>
        <dbReference type="ARBA" id="ARBA00022723"/>
    </source>
</evidence>